<dbReference type="SMART" id="SM00448">
    <property type="entry name" value="REC"/>
    <property type="match status" value="1"/>
</dbReference>
<feature type="domain" description="Response regulatory" evidence="4">
    <location>
        <begin position="243"/>
        <end position="360"/>
    </location>
</feature>
<keyword evidence="1 3" id="KW-0597">Phosphoprotein</keyword>
<protein>
    <submittedName>
        <fullName evidence="5">Hybrid sensor histidine kinase/response regulator</fullName>
    </submittedName>
</protein>
<evidence type="ECO:0000259" key="4">
    <source>
        <dbReference type="PROSITE" id="PS50110"/>
    </source>
</evidence>
<dbReference type="InterPro" id="IPR011006">
    <property type="entry name" value="CheY-like_superfamily"/>
</dbReference>
<keyword evidence="2" id="KW-0902">Two-component regulatory system</keyword>
<evidence type="ECO:0000256" key="2">
    <source>
        <dbReference type="ARBA" id="ARBA00023012"/>
    </source>
</evidence>
<keyword evidence="5" id="KW-0418">Kinase</keyword>
<dbReference type="CDD" id="cd17546">
    <property type="entry name" value="REC_hyHK_CKI1_RcsC-like"/>
    <property type="match status" value="1"/>
</dbReference>
<dbReference type="SUPFAM" id="SSF52172">
    <property type="entry name" value="CheY-like"/>
    <property type="match status" value="1"/>
</dbReference>
<evidence type="ECO:0000313" key="6">
    <source>
        <dbReference type="Proteomes" id="UP000249842"/>
    </source>
</evidence>
<proteinExistence type="predicted"/>
<dbReference type="InterPro" id="IPR036890">
    <property type="entry name" value="HATPase_C_sf"/>
</dbReference>
<dbReference type="GO" id="GO:0016301">
    <property type="term" value="F:kinase activity"/>
    <property type="evidence" value="ECO:0007669"/>
    <property type="project" value="UniProtKB-KW"/>
</dbReference>
<dbReference type="PANTHER" id="PTHR45339">
    <property type="entry name" value="HYBRID SIGNAL TRANSDUCTION HISTIDINE KINASE J"/>
    <property type="match status" value="1"/>
</dbReference>
<dbReference type="Pfam" id="PF00072">
    <property type="entry name" value="Response_reg"/>
    <property type="match status" value="1"/>
</dbReference>
<dbReference type="InterPro" id="IPR001789">
    <property type="entry name" value="Sig_transdc_resp-reg_receiver"/>
</dbReference>
<dbReference type="GO" id="GO:0000160">
    <property type="term" value="P:phosphorelay signal transduction system"/>
    <property type="evidence" value="ECO:0007669"/>
    <property type="project" value="UniProtKB-KW"/>
</dbReference>
<dbReference type="PROSITE" id="PS50110">
    <property type="entry name" value="RESPONSE_REGULATORY"/>
    <property type="match status" value="1"/>
</dbReference>
<keyword evidence="5" id="KW-0808">Transferase</keyword>
<name>A0A328AUX2_9CAUL</name>
<dbReference type="Gene3D" id="3.40.50.2300">
    <property type="match status" value="1"/>
</dbReference>
<comment type="caution">
    <text evidence="5">The sequence shown here is derived from an EMBL/GenBank/DDBJ whole genome shotgun (WGS) entry which is preliminary data.</text>
</comment>
<evidence type="ECO:0000256" key="3">
    <source>
        <dbReference type="PROSITE-ProRule" id="PRU00169"/>
    </source>
</evidence>
<sequence length="366" mass="38731">MSLPEFFFDRVTADIRQQMDGVLALAEQLSRQRLAPDAQACVAGVAEAAAGVRRMLDRAIDLRLATTQQLALSPAPLRLREVMDDVEARWRARAGQAGVTLLVAYDGPPEACALADRDRLLQVFDGFLGEALAGAQRGAVEASLRAMPTTDGMLLEGRVRGAAADPTWAAQGAETRVRQVADRFGLEVAIGVMLARRIVSGLEGSVANEVHAGAAETIVFRLPLPAARETAVAKPGQPLRPAHVLVVDDNATNRMVAQALCEMYHCSSEAACDGAEAVEAARSGRFDLILMDIRMPGMDGVAATRAIRALPGRAGAAPIIALTANADRDDVDAYLAAGMNGVVEKPMKPEQLVEALRKARSEPAAA</sequence>
<organism evidence="5 6">
    <name type="scientific">Phenylobacterium hankyongense</name>
    <dbReference type="NCBI Taxonomy" id="1813876"/>
    <lineage>
        <taxon>Bacteria</taxon>
        <taxon>Pseudomonadati</taxon>
        <taxon>Pseudomonadota</taxon>
        <taxon>Alphaproteobacteria</taxon>
        <taxon>Caulobacterales</taxon>
        <taxon>Caulobacteraceae</taxon>
        <taxon>Phenylobacterium</taxon>
    </lineage>
</organism>
<dbReference type="AlphaFoldDB" id="A0A328AUX2"/>
<dbReference type="RefSeq" id="WP_111456113.1">
    <property type="nucleotide sequence ID" value="NZ_QFYP01000001.1"/>
</dbReference>
<dbReference type="Gene3D" id="3.30.565.10">
    <property type="entry name" value="Histidine kinase-like ATPase, C-terminal domain"/>
    <property type="match status" value="1"/>
</dbReference>
<evidence type="ECO:0000313" key="5">
    <source>
        <dbReference type="EMBL" id="RAK58820.1"/>
    </source>
</evidence>
<dbReference type="OrthoDB" id="9801651at2"/>
<dbReference type="Proteomes" id="UP000249842">
    <property type="component" value="Unassembled WGS sequence"/>
</dbReference>
<evidence type="ECO:0000256" key="1">
    <source>
        <dbReference type="ARBA" id="ARBA00022553"/>
    </source>
</evidence>
<gene>
    <name evidence="5" type="ORF">DJ021_02900</name>
</gene>
<keyword evidence="6" id="KW-1185">Reference proteome</keyword>
<reference evidence="6" key="1">
    <citation type="submission" date="2018-05" db="EMBL/GenBank/DDBJ databases">
        <authorList>
            <person name="Li X."/>
        </authorList>
    </citation>
    <scope>NUCLEOTIDE SEQUENCE [LARGE SCALE GENOMIC DNA]</scope>
    <source>
        <strain evidence="6">HKS-05</strain>
    </source>
</reference>
<dbReference type="SUPFAM" id="SSF55874">
    <property type="entry name" value="ATPase domain of HSP90 chaperone/DNA topoisomerase II/histidine kinase"/>
    <property type="match status" value="1"/>
</dbReference>
<dbReference type="PANTHER" id="PTHR45339:SF1">
    <property type="entry name" value="HYBRID SIGNAL TRANSDUCTION HISTIDINE KINASE J"/>
    <property type="match status" value="1"/>
</dbReference>
<accession>A0A328AUX2</accession>
<feature type="modified residue" description="4-aspartylphosphate" evidence="3">
    <location>
        <position position="292"/>
    </location>
</feature>
<dbReference type="EMBL" id="QFYP01000001">
    <property type="protein sequence ID" value="RAK58820.1"/>
    <property type="molecule type" value="Genomic_DNA"/>
</dbReference>